<gene>
    <name evidence="6" type="ORF">WMO62_08535</name>
</gene>
<dbReference type="PRINTS" id="PR00039">
    <property type="entry name" value="HTHLYSR"/>
</dbReference>
<evidence type="ECO:0000313" key="6">
    <source>
        <dbReference type="EMBL" id="MEQ2578885.1"/>
    </source>
</evidence>
<name>A0ABV1I240_9FIRM</name>
<protein>
    <submittedName>
        <fullName evidence="6">LysR family transcriptional regulator</fullName>
    </submittedName>
</protein>
<dbReference type="InterPro" id="IPR036388">
    <property type="entry name" value="WH-like_DNA-bd_sf"/>
</dbReference>
<dbReference type="EMBL" id="JBBMFC010000013">
    <property type="protein sequence ID" value="MEQ2578885.1"/>
    <property type="molecule type" value="Genomic_DNA"/>
</dbReference>
<dbReference type="SUPFAM" id="SSF53850">
    <property type="entry name" value="Periplasmic binding protein-like II"/>
    <property type="match status" value="1"/>
</dbReference>
<feature type="domain" description="HTH lysR-type" evidence="5">
    <location>
        <begin position="1"/>
        <end position="57"/>
    </location>
</feature>
<dbReference type="PROSITE" id="PS50931">
    <property type="entry name" value="HTH_LYSR"/>
    <property type="match status" value="1"/>
</dbReference>
<comment type="caution">
    <text evidence="6">The sequence shown here is derived from an EMBL/GenBank/DDBJ whole genome shotgun (WGS) entry which is preliminary data.</text>
</comment>
<proteinExistence type="inferred from homology"/>
<keyword evidence="4" id="KW-0804">Transcription</keyword>
<evidence type="ECO:0000256" key="4">
    <source>
        <dbReference type="ARBA" id="ARBA00023163"/>
    </source>
</evidence>
<dbReference type="SUPFAM" id="SSF46785">
    <property type="entry name" value="Winged helix' DNA-binding domain"/>
    <property type="match status" value="1"/>
</dbReference>
<dbReference type="Pfam" id="PF00126">
    <property type="entry name" value="HTH_1"/>
    <property type="match status" value="1"/>
</dbReference>
<organism evidence="6 7">
    <name type="scientific">Hominiventricola aquisgranensis</name>
    <dbReference type="NCBI Taxonomy" id="3133164"/>
    <lineage>
        <taxon>Bacteria</taxon>
        <taxon>Bacillati</taxon>
        <taxon>Bacillota</taxon>
        <taxon>Clostridia</taxon>
        <taxon>Lachnospirales</taxon>
        <taxon>Lachnospiraceae</taxon>
        <taxon>Hominiventricola</taxon>
    </lineage>
</organism>
<sequence length="316" mass="36435">MFQGMEYVYEVYKERSFSKAAANLFISQPSLSANVKRIEKKIGYPIFDRSTKPLGLTECGQHYIDAVEHIMQVENGFHDFVNDWSNLKTGQLILGGSSFFSSWVLPPLIGEFSRKYPLVKPLLLEENTATLAQYLQSGRMDFLLDNCELDPSIFDRYVYQKEHLLLAVPESLPVNESLRAYQVPTSSIKNRTFLKMNIPAVSLQAFTNETFIFMKQENDTGKRAARICQEHHFHPRVLFELDQQMTSYNVTCSGMGISFIGDLLISLVPPNPNVVYYRLDEKDSLRNIYFYWKKGRYISHIMSAFLDLLPSFDNLI</sequence>
<evidence type="ECO:0000256" key="3">
    <source>
        <dbReference type="ARBA" id="ARBA00023125"/>
    </source>
</evidence>
<dbReference type="PANTHER" id="PTHR30419:SF28">
    <property type="entry name" value="HTH-TYPE TRANSCRIPTIONAL REGULATOR BSDA"/>
    <property type="match status" value="1"/>
</dbReference>
<dbReference type="PANTHER" id="PTHR30419">
    <property type="entry name" value="HTH-TYPE TRANSCRIPTIONAL REGULATOR YBHD"/>
    <property type="match status" value="1"/>
</dbReference>
<dbReference type="Proteomes" id="UP001470288">
    <property type="component" value="Unassembled WGS sequence"/>
</dbReference>
<reference evidence="6 7" key="1">
    <citation type="submission" date="2024-03" db="EMBL/GenBank/DDBJ databases">
        <title>Human intestinal bacterial collection.</title>
        <authorList>
            <person name="Pauvert C."/>
            <person name="Hitch T.C.A."/>
            <person name="Clavel T."/>
        </authorList>
    </citation>
    <scope>NUCLEOTIDE SEQUENCE [LARGE SCALE GENOMIC DNA]</scope>
    <source>
        <strain evidence="6 7">CLA-AA-H78B</strain>
    </source>
</reference>
<dbReference type="CDD" id="cd05466">
    <property type="entry name" value="PBP2_LTTR_substrate"/>
    <property type="match status" value="1"/>
</dbReference>
<dbReference type="Gene3D" id="1.10.10.10">
    <property type="entry name" value="Winged helix-like DNA-binding domain superfamily/Winged helix DNA-binding domain"/>
    <property type="match status" value="1"/>
</dbReference>
<evidence type="ECO:0000256" key="1">
    <source>
        <dbReference type="ARBA" id="ARBA00009437"/>
    </source>
</evidence>
<dbReference type="Gene3D" id="3.40.190.290">
    <property type="match status" value="1"/>
</dbReference>
<accession>A0ABV1I240</accession>
<evidence type="ECO:0000256" key="2">
    <source>
        <dbReference type="ARBA" id="ARBA00023015"/>
    </source>
</evidence>
<dbReference type="InterPro" id="IPR005119">
    <property type="entry name" value="LysR_subst-bd"/>
</dbReference>
<keyword evidence="2" id="KW-0805">Transcription regulation</keyword>
<dbReference type="RefSeq" id="WP_349144424.1">
    <property type="nucleotide sequence ID" value="NZ_JBBMFC010000013.1"/>
</dbReference>
<evidence type="ECO:0000313" key="7">
    <source>
        <dbReference type="Proteomes" id="UP001470288"/>
    </source>
</evidence>
<dbReference type="InterPro" id="IPR036390">
    <property type="entry name" value="WH_DNA-bd_sf"/>
</dbReference>
<keyword evidence="3" id="KW-0238">DNA-binding</keyword>
<evidence type="ECO:0000259" key="5">
    <source>
        <dbReference type="PROSITE" id="PS50931"/>
    </source>
</evidence>
<dbReference type="InterPro" id="IPR000847">
    <property type="entry name" value="LysR_HTH_N"/>
</dbReference>
<keyword evidence="7" id="KW-1185">Reference proteome</keyword>
<comment type="similarity">
    <text evidence="1">Belongs to the LysR transcriptional regulatory family.</text>
</comment>
<dbReference type="InterPro" id="IPR050950">
    <property type="entry name" value="HTH-type_LysR_regulators"/>
</dbReference>
<dbReference type="Pfam" id="PF03466">
    <property type="entry name" value="LysR_substrate"/>
    <property type="match status" value="1"/>
</dbReference>